<dbReference type="InterPro" id="IPR022742">
    <property type="entry name" value="Hydrolase_4"/>
</dbReference>
<name>A0A4R2PIR4_RHOSA</name>
<dbReference type="Pfam" id="PF12146">
    <property type="entry name" value="Hydrolase_4"/>
    <property type="match status" value="1"/>
</dbReference>
<proteinExistence type="predicted"/>
<dbReference type="Proteomes" id="UP000295399">
    <property type="component" value="Unassembled WGS sequence"/>
</dbReference>
<dbReference type="EMBL" id="SLXO01000004">
    <property type="protein sequence ID" value="TCP35379.1"/>
    <property type="molecule type" value="Genomic_DNA"/>
</dbReference>
<dbReference type="PANTHER" id="PTHR11614">
    <property type="entry name" value="PHOSPHOLIPASE-RELATED"/>
    <property type="match status" value="1"/>
</dbReference>
<dbReference type="SUPFAM" id="SSF53474">
    <property type="entry name" value="alpha/beta-Hydrolases"/>
    <property type="match status" value="1"/>
</dbReference>
<reference evidence="2 3" key="1">
    <citation type="submission" date="2019-03" db="EMBL/GenBank/DDBJ databases">
        <title>Genomic Encyclopedia of Type Strains, Phase IV (KMG-IV): sequencing the most valuable type-strain genomes for metagenomic binning, comparative biology and taxonomic classification.</title>
        <authorList>
            <person name="Goeker M."/>
        </authorList>
    </citation>
    <scope>NUCLEOTIDE SEQUENCE [LARGE SCALE GENOMIC DNA]</scope>
    <source>
        <strain evidence="2 3">DSM 2132</strain>
    </source>
</reference>
<dbReference type="Gene3D" id="3.40.50.1820">
    <property type="entry name" value="alpha/beta hydrolase"/>
    <property type="match status" value="1"/>
</dbReference>
<dbReference type="InterPro" id="IPR029058">
    <property type="entry name" value="AB_hydrolase_fold"/>
</dbReference>
<dbReference type="AlphaFoldDB" id="A0A4R2PIR4"/>
<dbReference type="RefSeq" id="WP_132708273.1">
    <property type="nucleotide sequence ID" value="NZ_JACIGF010000004.1"/>
</dbReference>
<dbReference type="FunCoup" id="A0A4R2PIR4">
    <property type="interactions" value="15"/>
</dbReference>
<evidence type="ECO:0000313" key="2">
    <source>
        <dbReference type="EMBL" id="TCP35379.1"/>
    </source>
</evidence>
<dbReference type="InterPro" id="IPR051044">
    <property type="entry name" value="MAG_DAG_Lipase"/>
</dbReference>
<keyword evidence="3" id="KW-1185">Reference proteome</keyword>
<accession>A0A4R2PIR4</accession>
<sequence length="327" mass="35261">MSNCAVFDAPVPYVPLDAERTGWLTAGDGAQLRYARFGARAPRGTLVLLTGRTEYIEKYADVIAAWGERGFTVYAFDWRNQGLSTRPLDDPHKHHLASVDTLVDDLDRLMARIDADAAAADPGRVPAPRLAFAHSMGGHVLLRWLAAGNRLGRLDGAILSAPMVDIRYGLPKGLVRAIVGVAGRLGLGARYAPGQGPADPQDRRAPRAAAALTHDTADLDAEAAFLDAHPAYALGGVTIGWLRAVLASTDRLMAPGGVSAIHLPVLGLLGAEERVVDNRAAERLIRRLADHRLVTIAGARHEIWRELPPVRARMWAAIDEFLSDRAL</sequence>
<gene>
    <name evidence="2" type="ORF">EV659_104231</name>
</gene>
<protein>
    <submittedName>
        <fullName evidence="2">Lysophospholipase</fullName>
    </submittedName>
</protein>
<comment type="caution">
    <text evidence="2">The sequence shown here is derived from an EMBL/GenBank/DDBJ whole genome shotgun (WGS) entry which is preliminary data.</text>
</comment>
<feature type="domain" description="Serine aminopeptidase S33" evidence="1">
    <location>
        <begin position="41"/>
        <end position="307"/>
    </location>
</feature>
<evidence type="ECO:0000313" key="3">
    <source>
        <dbReference type="Proteomes" id="UP000295399"/>
    </source>
</evidence>
<organism evidence="2 3">
    <name type="scientific">Rhodothalassium salexigens DSM 2132</name>
    <dbReference type="NCBI Taxonomy" id="1188247"/>
    <lineage>
        <taxon>Bacteria</taxon>
        <taxon>Pseudomonadati</taxon>
        <taxon>Pseudomonadota</taxon>
        <taxon>Alphaproteobacteria</taxon>
        <taxon>Rhodothalassiales</taxon>
        <taxon>Rhodothalassiaceae</taxon>
        <taxon>Rhodothalassium</taxon>
    </lineage>
</organism>
<dbReference type="OrthoDB" id="9788260at2"/>
<dbReference type="InParanoid" id="A0A4R2PIR4"/>
<evidence type="ECO:0000259" key="1">
    <source>
        <dbReference type="Pfam" id="PF12146"/>
    </source>
</evidence>